<dbReference type="InterPro" id="IPR001789">
    <property type="entry name" value="Sig_transdc_resp-reg_receiver"/>
</dbReference>
<feature type="domain" description="OmpR/PhoB-type" evidence="9">
    <location>
        <begin position="111"/>
        <end position="206"/>
    </location>
</feature>
<dbReference type="CDD" id="cd17574">
    <property type="entry name" value="REC_OmpR"/>
    <property type="match status" value="1"/>
</dbReference>
<evidence type="ECO:0000313" key="10">
    <source>
        <dbReference type="EMBL" id="RJL23946.1"/>
    </source>
</evidence>
<evidence type="ECO:0000256" key="2">
    <source>
        <dbReference type="ARBA" id="ARBA00023012"/>
    </source>
</evidence>
<protein>
    <submittedName>
        <fullName evidence="10">DNA-binding response regulator</fullName>
    </submittedName>
</protein>
<keyword evidence="5" id="KW-0804">Transcription</keyword>
<evidence type="ECO:0000256" key="1">
    <source>
        <dbReference type="ARBA" id="ARBA00022553"/>
    </source>
</evidence>
<evidence type="ECO:0000259" key="9">
    <source>
        <dbReference type="PROSITE" id="PS51755"/>
    </source>
</evidence>
<dbReference type="SMART" id="SM00448">
    <property type="entry name" value="REC"/>
    <property type="match status" value="1"/>
</dbReference>
<keyword evidence="2" id="KW-0902">Two-component regulatory system</keyword>
<dbReference type="Gene3D" id="3.40.50.2300">
    <property type="match status" value="1"/>
</dbReference>
<dbReference type="GO" id="GO:0000976">
    <property type="term" value="F:transcription cis-regulatory region binding"/>
    <property type="evidence" value="ECO:0007669"/>
    <property type="project" value="TreeGrafter"/>
</dbReference>
<evidence type="ECO:0000256" key="4">
    <source>
        <dbReference type="ARBA" id="ARBA00023125"/>
    </source>
</evidence>
<gene>
    <name evidence="10" type="ORF">D5H75_31405</name>
</gene>
<keyword evidence="1 6" id="KW-0597">Phosphoprotein</keyword>
<dbReference type="PANTHER" id="PTHR48111">
    <property type="entry name" value="REGULATOR OF RPOS"/>
    <property type="match status" value="1"/>
</dbReference>
<feature type="DNA-binding region" description="OmpR/PhoB-type" evidence="7">
    <location>
        <begin position="111"/>
        <end position="206"/>
    </location>
</feature>
<sequence>MVRTLLRAEGHTTLGVLDGETALKTVRSSPVDLLILDINMPGLDGLNLLLNIRSSGNMTPVIFLTAKTEPSHQRLGLDLGGDDYVTKPFDPALLAARVRSLLRRSRLTPRPSVLTVEDLVIDVDARTVTAAGSPVTLSPLEFELLVALANNAGKAVRRQDLLRSVWGTQGSAKSLTEHVRRLRGKLDAAGSTGLISTINGVGYKLG</sequence>
<dbReference type="SUPFAM" id="SSF52172">
    <property type="entry name" value="CheY-like"/>
    <property type="match status" value="1"/>
</dbReference>
<keyword evidence="11" id="KW-1185">Reference proteome</keyword>
<evidence type="ECO:0000256" key="7">
    <source>
        <dbReference type="PROSITE-ProRule" id="PRU01091"/>
    </source>
</evidence>
<dbReference type="GO" id="GO:0005829">
    <property type="term" value="C:cytosol"/>
    <property type="evidence" value="ECO:0007669"/>
    <property type="project" value="TreeGrafter"/>
</dbReference>
<dbReference type="GO" id="GO:0032993">
    <property type="term" value="C:protein-DNA complex"/>
    <property type="evidence" value="ECO:0007669"/>
    <property type="project" value="TreeGrafter"/>
</dbReference>
<comment type="caution">
    <text evidence="10">The sequence shown here is derived from an EMBL/GenBank/DDBJ whole genome shotgun (WGS) entry which is preliminary data.</text>
</comment>
<evidence type="ECO:0000256" key="6">
    <source>
        <dbReference type="PROSITE-ProRule" id="PRU00169"/>
    </source>
</evidence>
<dbReference type="InterPro" id="IPR036388">
    <property type="entry name" value="WH-like_DNA-bd_sf"/>
</dbReference>
<name>A0A3A4A543_9ACTN</name>
<evidence type="ECO:0000259" key="8">
    <source>
        <dbReference type="PROSITE" id="PS50110"/>
    </source>
</evidence>
<dbReference type="Pfam" id="PF00072">
    <property type="entry name" value="Response_reg"/>
    <property type="match status" value="1"/>
</dbReference>
<feature type="domain" description="Response regulatory" evidence="8">
    <location>
        <begin position="1"/>
        <end position="102"/>
    </location>
</feature>
<dbReference type="PROSITE" id="PS51755">
    <property type="entry name" value="OMPR_PHOB"/>
    <property type="match status" value="1"/>
</dbReference>
<dbReference type="Gene3D" id="6.10.250.690">
    <property type="match status" value="1"/>
</dbReference>
<feature type="modified residue" description="4-aspartylphosphate" evidence="6">
    <location>
        <position position="37"/>
    </location>
</feature>
<dbReference type="InterPro" id="IPR001867">
    <property type="entry name" value="OmpR/PhoB-type_DNA-bd"/>
</dbReference>
<reference evidence="10 11" key="1">
    <citation type="submission" date="2018-09" db="EMBL/GenBank/DDBJ databases">
        <title>YIM 75507 draft genome.</title>
        <authorList>
            <person name="Tang S."/>
            <person name="Feng Y."/>
        </authorList>
    </citation>
    <scope>NUCLEOTIDE SEQUENCE [LARGE SCALE GENOMIC DNA]</scope>
    <source>
        <strain evidence="10 11">YIM 75507</strain>
    </source>
</reference>
<dbReference type="Proteomes" id="UP000265768">
    <property type="component" value="Unassembled WGS sequence"/>
</dbReference>
<evidence type="ECO:0000256" key="5">
    <source>
        <dbReference type="ARBA" id="ARBA00023163"/>
    </source>
</evidence>
<evidence type="ECO:0000256" key="3">
    <source>
        <dbReference type="ARBA" id="ARBA00023015"/>
    </source>
</evidence>
<dbReference type="PANTHER" id="PTHR48111:SF1">
    <property type="entry name" value="TWO-COMPONENT RESPONSE REGULATOR ORR33"/>
    <property type="match status" value="1"/>
</dbReference>
<dbReference type="AlphaFoldDB" id="A0A3A4A543"/>
<dbReference type="SMART" id="SM00862">
    <property type="entry name" value="Trans_reg_C"/>
    <property type="match status" value="1"/>
</dbReference>
<dbReference type="EMBL" id="QZEY01000017">
    <property type="protein sequence ID" value="RJL23946.1"/>
    <property type="molecule type" value="Genomic_DNA"/>
</dbReference>
<dbReference type="InterPro" id="IPR039420">
    <property type="entry name" value="WalR-like"/>
</dbReference>
<dbReference type="InterPro" id="IPR011006">
    <property type="entry name" value="CheY-like_superfamily"/>
</dbReference>
<dbReference type="CDD" id="cd00383">
    <property type="entry name" value="trans_reg_C"/>
    <property type="match status" value="1"/>
</dbReference>
<dbReference type="Gene3D" id="1.10.10.10">
    <property type="entry name" value="Winged helix-like DNA-binding domain superfamily/Winged helix DNA-binding domain"/>
    <property type="match status" value="1"/>
</dbReference>
<accession>A0A3A4A543</accession>
<dbReference type="GO" id="GO:0000156">
    <property type="term" value="F:phosphorelay response regulator activity"/>
    <property type="evidence" value="ECO:0007669"/>
    <property type="project" value="TreeGrafter"/>
</dbReference>
<organism evidence="10 11">
    <name type="scientific">Bailinhaonella thermotolerans</name>
    <dbReference type="NCBI Taxonomy" id="1070861"/>
    <lineage>
        <taxon>Bacteria</taxon>
        <taxon>Bacillati</taxon>
        <taxon>Actinomycetota</taxon>
        <taxon>Actinomycetes</taxon>
        <taxon>Streptosporangiales</taxon>
        <taxon>Streptosporangiaceae</taxon>
        <taxon>Bailinhaonella</taxon>
    </lineage>
</organism>
<dbReference type="GO" id="GO:0006355">
    <property type="term" value="P:regulation of DNA-templated transcription"/>
    <property type="evidence" value="ECO:0007669"/>
    <property type="project" value="InterPro"/>
</dbReference>
<dbReference type="PROSITE" id="PS50110">
    <property type="entry name" value="RESPONSE_REGULATORY"/>
    <property type="match status" value="1"/>
</dbReference>
<keyword evidence="4 7" id="KW-0238">DNA-binding</keyword>
<dbReference type="Pfam" id="PF00486">
    <property type="entry name" value="Trans_reg_C"/>
    <property type="match status" value="1"/>
</dbReference>
<keyword evidence="3" id="KW-0805">Transcription regulation</keyword>
<evidence type="ECO:0000313" key="11">
    <source>
        <dbReference type="Proteomes" id="UP000265768"/>
    </source>
</evidence>
<proteinExistence type="predicted"/>